<gene>
    <name evidence="1" type="ORF">RchiOBHm_Chr1g0342261</name>
</gene>
<name>A0A2P6SDY2_ROSCH</name>
<proteinExistence type="predicted"/>
<organism evidence="1 2">
    <name type="scientific">Rosa chinensis</name>
    <name type="common">China rose</name>
    <dbReference type="NCBI Taxonomy" id="74649"/>
    <lineage>
        <taxon>Eukaryota</taxon>
        <taxon>Viridiplantae</taxon>
        <taxon>Streptophyta</taxon>
        <taxon>Embryophyta</taxon>
        <taxon>Tracheophyta</taxon>
        <taxon>Spermatophyta</taxon>
        <taxon>Magnoliopsida</taxon>
        <taxon>eudicotyledons</taxon>
        <taxon>Gunneridae</taxon>
        <taxon>Pentapetalae</taxon>
        <taxon>rosids</taxon>
        <taxon>fabids</taxon>
        <taxon>Rosales</taxon>
        <taxon>Rosaceae</taxon>
        <taxon>Rosoideae</taxon>
        <taxon>Rosoideae incertae sedis</taxon>
        <taxon>Rosa</taxon>
    </lineage>
</organism>
<dbReference type="Proteomes" id="UP000238479">
    <property type="component" value="Chromosome 1"/>
</dbReference>
<comment type="caution">
    <text evidence="1">The sequence shown here is derived from an EMBL/GenBank/DDBJ whole genome shotgun (WGS) entry which is preliminary data.</text>
</comment>
<dbReference type="AlphaFoldDB" id="A0A2P6SDY2"/>
<sequence>MMMKSFDAWNLWVSNSQIPKRKLREWKNGRERMGEESSSKGCPVFLWCAAPVHL</sequence>
<protein>
    <submittedName>
        <fullName evidence="1">Uncharacterized protein</fullName>
    </submittedName>
</protein>
<dbReference type="EMBL" id="PDCK01000039">
    <property type="protein sequence ID" value="PRQ56889.1"/>
    <property type="molecule type" value="Genomic_DNA"/>
</dbReference>
<keyword evidence="2" id="KW-1185">Reference proteome</keyword>
<dbReference type="Gramene" id="PRQ56889">
    <property type="protein sequence ID" value="PRQ56889"/>
    <property type="gene ID" value="RchiOBHm_Chr1g0342261"/>
</dbReference>
<accession>A0A2P6SDY2</accession>
<reference evidence="1 2" key="1">
    <citation type="journal article" date="2018" name="Nat. Genet.">
        <title>The Rosa genome provides new insights in the design of modern roses.</title>
        <authorList>
            <person name="Bendahmane M."/>
        </authorList>
    </citation>
    <scope>NUCLEOTIDE SEQUENCE [LARGE SCALE GENOMIC DNA]</scope>
    <source>
        <strain evidence="2">cv. Old Blush</strain>
    </source>
</reference>
<evidence type="ECO:0000313" key="2">
    <source>
        <dbReference type="Proteomes" id="UP000238479"/>
    </source>
</evidence>
<evidence type="ECO:0000313" key="1">
    <source>
        <dbReference type="EMBL" id="PRQ56889.1"/>
    </source>
</evidence>